<accession>A0A939FGR9</accession>
<keyword evidence="2" id="KW-1185">Reference proteome</keyword>
<feature type="non-terminal residue" evidence="1">
    <location>
        <position position="329"/>
    </location>
</feature>
<gene>
    <name evidence="1" type="ORF">J0695_39875</name>
</gene>
<name>A0A939FGR9_9ACTN</name>
<dbReference type="EMBL" id="JAFLRJ010000923">
    <property type="protein sequence ID" value="MBO0517856.1"/>
    <property type="molecule type" value="Genomic_DNA"/>
</dbReference>
<evidence type="ECO:0000313" key="1">
    <source>
        <dbReference type="EMBL" id="MBO0517856.1"/>
    </source>
</evidence>
<organism evidence="1 2">
    <name type="scientific">Streptomyces beijiangensis</name>
    <dbReference type="NCBI Taxonomy" id="163361"/>
    <lineage>
        <taxon>Bacteria</taxon>
        <taxon>Bacillati</taxon>
        <taxon>Actinomycetota</taxon>
        <taxon>Actinomycetes</taxon>
        <taxon>Kitasatosporales</taxon>
        <taxon>Streptomycetaceae</taxon>
        <taxon>Streptomyces</taxon>
    </lineage>
</organism>
<proteinExistence type="predicted"/>
<reference evidence="1" key="1">
    <citation type="submission" date="2021-03" db="EMBL/GenBank/DDBJ databases">
        <title>Streptomyces poriferae sp. nov., a novel marine sponge-derived Actinobacteria species with anti-MRSA activity.</title>
        <authorList>
            <person name="Sandoval-Powers M."/>
            <person name="Kralova S."/>
            <person name="Nguyen G.-S."/>
            <person name="Fawwal D."/>
            <person name="Degnes K."/>
            <person name="Klinkenberg G."/>
            <person name="Sletta H."/>
            <person name="Wentzel A."/>
            <person name="Liles M.R."/>
        </authorList>
    </citation>
    <scope>NUCLEOTIDE SEQUENCE</scope>
    <source>
        <strain evidence="1">DSM 41794</strain>
    </source>
</reference>
<protein>
    <submittedName>
        <fullName evidence="1">Uncharacterized protein</fullName>
    </submittedName>
</protein>
<comment type="caution">
    <text evidence="1">The sequence shown here is derived from an EMBL/GenBank/DDBJ whole genome shotgun (WGS) entry which is preliminary data.</text>
</comment>
<evidence type="ECO:0000313" key="2">
    <source>
        <dbReference type="Proteomes" id="UP000664167"/>
    </source>
</evidence>
<sequence>MTVDPLALPVGEWLLGVVVSRREVVRRAAVRPPETSAAQPLVKELGHGWRGTLDFRDGRASVTVRQCAARVDAHRLDGDRVELTGELFGGVRPTTLSVQHPDGSREFMYHVDGSGEGFTVRLPLADLTDKPVDEPRLPKEVEPPGSVRWRVRLVLADGTELPVAARLGLAPGRYGEVCVTADAAGQLRVELTRQAIADVLRWEHGALRLSGTHGGDARGELELRAEEEGRTVRADVVRDKGRFTASVPAPAGAGRWHAYLDGMPVRVLTPVGATLPAELAAGAWQFRADRRDGDRLVIDVTRTTGGADADTPMEVRVPQVGRQPAAPDV</sequence>
<dbReference type="Proteomes" id="UP000664167">
    <property type="component" value="Unassembled WGS sequence"/>
</dbReference>
<dbReference type="AlphaFoldDB" id="A0A939FGR9"/>